<proteinExistence type="predicted"/>
<dbReference type="VEuPathDB" id="FungiDB:PPTG_03862"/>
<accession>W2MW37</accession>
<evidence type="ECO:0000313" key="1">
    <source>
        <dbReference type="EMBL" id="ETM39689.1"/>
    </source>
</evidence>
<protein>
    <submittedName>
        <fullName evidence="1">Uncharacterized protein</fullName>
    </submittedName>
</protein>
<reference evidence="1" key="1">
    <citation type="submission" date="2013-11" db="EMBL/GenBank/DDBJ databases">
        <title>The Genome Sequence of Phytophthora parasitica IAC_01/95.</title>
        <authorList>
            <consortium name="The Broad Institute Genomics Platform"/>
            <person name="Russ C."/>
            <person name="Tyler B."/>
            <person name="Panabieres F."/>
            <person name="Shan W."/>
            <person name="Tripathy S."/>
            <person name="Grunwald N."/>
            <person name="Machado M."/>
            <person name="Johnson C.S."/>
            <person name="Arredondo F."/>
            <person name="Hong C."/>
            <person name="Coffey M."/>
            <person name="Young S.K."/>
            <person name="Zeng Q."/>
            <person name="Gargeya S."/>
            <person name="Fitzgerald M."/>
            <person name="Abouelleil A."/>
            <person name="Alvarado L."/>
            <person name="Chapman S.B."/>
            <person name="Gainer-Dewar J."/>
            <person name="Goldberg J."/>
            <person name="Griggs A."/>
            <person name="Gujja S."/>
            <person name="Hansen M."/>
            <person name="Howarth C."/>
            <person name="Imamovic A."/>
            <person name="Ireland A."/>
            <person name="Larimer J."/>
            <person name="McCowan C."/>
            <person name="Murphy C."/>
            <person name="Pearson M."/>
            <person name="Poon T.W."/>
            <person name="Priest M."/>
            <person name="Roberts A."/>
            <person name="Saif S."/>
            <person name="Shea T."/>
            <person name="Sykes S."/>
            <person name="Wortman J."/>
            <person name="Nusbaum C."/>
            <person name="Birren B."/>
        </authorList>
    </citation>
    <scope>NUCLEOTIDE SEQUENCE [LARGE SCALE GENOMIC DNA]</scope>
    <source>
        <strain evidence="1">IAC_01/95</strain>
    </source>
</reference>
<gene>
    <name evidence="1" type="ORF">L914_14169</name>
</gene>
<name>W2MW37_PHYNI</name>
<dbReference type="Proteomes" id="UP000054532">
    <property type="component" value="Unassembled WGS sequence"/>
</dbReference>
<dbReference type="EMBL" id="KI694482">
    <property type="protein sequence ID" value="ETM39689.1"/>
    <property type="molecule type" value="Genomic_DNA"/>
</dbReference>
<dbReference type="AlphaFoldDB" id="W2MW37"/>
<organism evidence="1">
    <name type="scientific">Phytophthora nicotianae</name>
    <name type="common">Potato buckeye rot agent</name>
    <name type="synonym">Phytophthora parasitica</name>
    <dbReference type="NCBI Taxonomy" id="4792"/>
    <lineage>
        <taxon>Eukaryota</taxon>
        <taxon>Sar</taxon>
        <taxon>Stramenopiles</taxon>
        <taxon>Oomycota</taxon>
        <taxon>Peronosporomycetes</taxon>
        <taxon>Peronosporales</taxon>
        <taxon>Peronosporaceae</taxon>
        <taxon>Phytophthora</taxon>
    </lineage>
</organism>
<sequence>MNDDGEDGVALILMLALAHEGQQEKGERQRGQHYLTRADLHPEPRYGTAWEAIYGPGNDRAIITTTGSDVSCFHYLLSLILEDGAPHPYEEMTPTLLRRKLLLRAIKLTRVVLVFVQHNLPFICSSWENCTDDL</sequence>